<dbReference type="PANTHER" id="PTHR33908">
    <property type="entry name" value="MANNOSYLTRANSFERASE YKCB-RELATED"/>
    <property type="match status" value="1"/>
</dbReference>
<name>A0A6G4WXA9_9ACTN</name>
<reference evidence="11 12" key="1">
    <citation type="submission" date="2020-02" db="EMBL/GenBank/DDBJ databases">
        <title>Whole-genome analyses of novel actinobacteria.</title>
        <authorList>
            <person name="Sahin N."/>
            <person name="Tatar D."/>
        </authorList>
    </citation>
    <scope>NUCLEOTIDE SEQUENCE [LARGE SCALE GENOMIC DNA]</scope>
    <source>
        <strain evidence="11 12">SB3404</strain>
    </source>
</reference>
<feature type="transmembrane region" description="Helical" evidence="9">
    <location>
        <begin position="166"/>
        <end position="196"/>
    </location>
</feature>
<dbReference type="Pfam" id="PF13231">
    <property type="entry name" value="PMT_2"/>
    <property type="match status" value="1"/>
</dbReference>
<evidence type="ECO:0000256" key="1">
    <source>
        <dbReference type="ARBA" id="ARBA00004651"/>
    </source>
</evidence>
<protein>
    <submittedName>
        <fullName evidence="11">Glycosyltransferase family 39 protein</fullName>
    </submittedName>
</protein>
<evidence type="ECO:0000256" key="6">
    <source>
        <dbReference type="ARBA" id="ARBA00022989"/>
    </source>
</evidence>
<feature type="transmembrane region" description="Helical" evidence="9">
    <location>
        <begin position="330"/>
        <end position="354"/>
    </location>
</feature>
<feature type="compositionally biased region" description="Pro residues" evidence="8">
    <location>
        <begin position="548"/>
        <end position="557"/>
    </location>
</feature>
<dbReference type="InterPro" id="IPR050297">
    <property type="entry name" value="LipidA_mod_glycosyltrf_83"/>
</dbReference>
<keyword evidence="5 9" id="KW-0812">Transmembrane</keyword>
<keyword evidence="2" id="KW-1003">Cell membrane</keyword>
<evidence type="ECO:0000256" key="3">
    <source>
        <dbReference type="ARBA" id="ARBA00022676"/>
    </source>
</evidence>
<dbReference type="GO" id="GO:0009103">
    <property type="term" value="P:lipopolysaccharide biosynthetic process"/>
    <property type="evidence" value="ECO:0007669"/>
    <property type="project" value="UniProtKB-ARBA"/>
</dbReference>
<organism evidence="11 12">
    <name type="scientific">Streptomyces boncukensis</name>
    <dbReference type="NCBI Taxonomy" id="2711219"/>
    <lineage>
        <taxon>Bacteria</taxon>
        <taxon>Bacillati</taxon>
        <taxon>Actinomycetota</taxon>
        <taxon>Actinomycetes</taxon>
        <taxon>Kitasatosporales</taxon>
        <taxon>Streptomycetaceae</taxon>
        <taxon>Streptomyces</taxon>
    </lineage>
</organism>
<proteinExistence type="predicted"/>
<feature type="domain" description="Glycosyltransferase RgtA/B/C/D-like" evidence="10">
    <location>
        <begin position="92"/>
        <end position="217"/>
    </location>
</feature>
<sequence length="557" mass="59857">MPRRLRVPSPDLLVCCGVLAAILCVQGLNITGFPELADDEGTYVAQARAVQRGEGLAHYTYWYDHPPLGWIQLAGLTWLPALLSPGVMEVGPVRGAMLAVSGVSAVLLYLLARRLRLPCWAAGLGMALYGLSPLSVELQRKVFLDNLAVPWMLLAFLLAASPSRHLWHHFAAGLAAAVSVLTKETMLLVLPALLVTLWSHSHRDTRKFALTGAVTGCALVGLMYPLFALLHGELLPAADRVSLTEAIRFQLSRPGSGSMLDPDSPARRTLDGWLYYDRVLPLGGLLAALAVIEAARWSRAARAAAGPALAVLLLAAAIVLRPSGYIPAMYIIQALPFLALSLAALAALTARLLLRTGRRRGEREGRREHLGLTVTRWTVVWLLAGLVLWPLAPRWAGGLERATTADVNRPHREAAAWMAASVDRPDSARVLLDDRLWLNLVHQGFRPRTGAIWYHKADLDPEVARSLVRGWRSVDYVVASRSTREDAHRLPTVGAALAHSERVAVFGSGPGRVEIRKVAGNAAAAGDGTASGSASGTEVSSSGRTGPVAPPRRPSPP</sequence>
<evidence type="ECO:0000256" key="7">
    <source>
        <dbReference type="ARBA" id="ARBA00023136"/>
    </source>
</evidence>
<evidence type="ECO:0000256" key="2">
    <source>
        <dbReference type="ARBA" id="ARBA00022475"/>
    </source>
</evidence>
<evidence type="ECO:0000256" key="9">
    <source>
        <dbReference type="SAM" id="Phobius"/>
    </source>
</evidence>
<feature type="compositionally biased region" description="Low complexity" evidence="8">
    <location>
        <begin position="523"/>
        <end position="543"/>
    </location>
</feature>
<dbReference type="GO" id="GO:0010041">
    <property type="term" value="P:response to iron(III) ion"/>
    <property type="evidence" value="ECO:0007669"/>
    <property type="project" value="TreeGrafter"/>
</dbReference>
<dbReference type="Proteomes" id="UP000477722">
    <property type="component" value="Unassembled WGS sequence"/>
</dbReference>
<dbReference type="GO" id="GO:0005886">
    <property type="term" value="C:plasma membrane"/>
    <property type="evidence" value="ECO:0007669"/>
    <property type="project" value="UniProtKB-SubCell"/>
</dbReference>
<keyword evidence="7 9" id="KW-0472">Membrane</keyword>
<evidence type="ECO:0000256" key="5">
    <source>
        <dbReference type="ARBA" id="ARBA00022692"/>
    </source>
</evidence>
<evidence type="ECO:0000313" key="12">
    <source>
        <dbReference type="Proteomes" id="UP000477722"/>
    </source>
</evidence>
<dbReference type="GO" id="GO:0016763">
    <property type="term" value="F:pentosyltransferase activity"/>
    <property type="evidence" value="ECO:0007669"/>
    <property type="project" value="TreeGrafter"/>
</dbReference>
<dbReference type="InterPro" id="IPR038731">
    <property type="entry name" value="RgtA/B/C-like"/>
</dbReference>
<evidence type="ECO:0000313" key="11">
    <source>
        <dbReference type="EMBL" id="NGO69492.1"/>
    </source>
</evidence>
<keyword evidence="4 11" id="KW-0808">Transferase</keyword>
<comment type="caution">
    <text evidence="11">The sequence shown here is derived from an EMBL/GenBank/DDBJ whole genome shotgun (WGS) entry which is preliminary data.</text>
</comment>
<gene>
    <name evidence="11" type="ORF">G5C65_14235</name>
</gene>
<comment type="subcellular location">
    <subcellularLocation>
        <location evidence="1">Cell membrane</location>
        <topology evidence="1">Multi-pass membrane protein</topology>
    </subcellularLocation>
</comment>
<feature type="transmembrane region" description="Helical" evidence="9">
    <location>
        <begin position="273"/>
        <end position="292"/>
    </location>
</feature>
<dbReference type="AlphaFoldDB" id="A0A6G4WXA9"/>
<evidence type="ECO:0000256" key="4">
    <source>
        <dbReference type="ARBA" id="ARBA00022679"/>
    </source>
</evidence>
<evidence type="ECO:0000259" key="10">
    <source>
        <dbReference type="Pfam" id="PF13231"/>
    </source>
</evidence>
<keyword evidence="3" id="KW-0328">Glycosyltransferase</keyword>
<feature type="transmembrane region" description="Helical" evidence="9">
    <location>
        <begin position="374"/>
        <end position="392"/>
    </location>
</feature>
<feature type="transmembrane region" description="Helical" evidence="9">
    <location>
        <begin position="304"/>
        <end position="324"/>
    </location>
</feature>
<feature type="transmembrane region" description="Helical" evidence="9">
    <location>
        <begin position="118"/>
        <end position="136"/>
    </location>
</feature>
<feature type="region of interest" description="Disordered" evidence="8">
    <location>
        <begin position="523"/>
        <end position="557"/>
    </location>
</feature>
<keyword evidence="6 9" id="KW-1133">Transmembrane helix</keyword>
<dbReference type="EMBL" id="JAAKZZ010000120">
    <property type="protein sequence ID" value="NGO69492.1"/>
    <property type="molecule type" value="Genomic_DNA"/>
</dbReference>
<keyword evidence="12" id="KW-1185">Reference proteome</keyword>
<feature type="transmembrane region" description="Helical" evidence="9">
    <location>
        <begin position="95"/>
        <end position="112"/>
    </location>
</feature>
<dbReference type="PANTHER" id="PTHR33908:SF3">
    <property type="entry name" value="UNDECAPRENYL PHOSPHATE-ALPHA-4-AMINO-4-DEOXY-L-ARABINOSE ARABINOSYL TRANSFERASE"/>
    <property type="match status" value="1"/>
</dbReference>
<feature type="transmembrane region" description="Helical" evidence="9">
    <location>
        <begin position="208"/>
        <end position="227"/>
    </location>
</feature>
<evidence type="ECO:0000256" key="8">
    <source>
        <dbReference type="SAM" id="MobiDB-lite"/>
    </source>
</evidence>
<accession>A0A6G4WXA9</accession>